<protein>
    <submittedName>
        <fullName evidence="1">Homocysteine S-methyltransferase</fullName>
    </submittedName>
</protein>
<reference evidence="1" key="1">
    <citation type="journal article" date="2021" name="New Phytol.">
        <title>Evolutionary innovations through gain and loss of genes in the ectomycorrhizal Boletales.</title>
        <authorList>
            <person name="Wu G."/>
            <person name="Miyauchi S."/>
            <person name="Morin E."/>
            <person name="Kuo A."/>
            <person name="Drula E."/>
            <person name="Varga T."/>
            <person name="Kohler A."/>
            <person name="Feng B."/>
            <person name="Cao Y."/>
            <person name="Lipzen A."/>
            <person name="Daum C."/>
            <person name="Hundley H."/>
            <person name="Pangilinan J."/>
            <person name="Johnson J."/>
            <person name="Barry K."/>
            <person name="LaButti K."/>
            <person name="Ng V."/>
            <person name="Ahrendt S."/>
            <person name="Min B."/>
            <person name="Choi I.G."/>
            <person name="Park H."/>
            <person name="Plett J.M."/>
            <person name="Magnuson J."/>
            <person name="Spatafora J.W."/>
            <person name="Nagy L.G."/>
            <person name="Henrissat B."/>
            <person name="Grigoriev I.V."/>
            <person name="Yang Z.L."/>
            <person name="Xu J."/>
            <person name="Martin F.M."/>
        </authorList>
    </citation>
    <scope>NUCLEOTIDE SEQUENCE</scope>
    <source>
        <strain evidence="1">KUC20120723A-06</strain>
    </source>
</reference>
<comment type="caution">
    <text evidence="1">The sequence shown here is derived from an EMBL/GenBank/DDBJ whole genome shotgun (WGS) entry which is preliminary data.</text>
</comment>
<sequence>MDLSGVYKLPINLSDGGLGTTLEDIFHVDLKNTPLWSGRAIADEPETLVKVHLAFLQAGARTLLTSTYQSAYTTFERAGYSREDAAQLMRNSVKVAKEARKRFCSECKDVQPEDIHIALSLGTFGATLSPMQDFGGIYPPPYGPKAYSPTEENTNSFGDNEEGRERSIEALAQFHAERLLVFASDQETWDSIDCIAFETIPLLREVKAIREAMNVVARSTVGGTMIELKPWWITMVFPNGQCPEKRCLGGASFGVPELMQAALQEDENEAAEFLPVPSGIGINCTGLKFLPHLLSDFEEALSKIPAGESAEPWLILHPNGGDGYDPVSETWREPRADVAWAESVAQVINGTRKEKWGGIIVGGCCKSGPEEIRALQLAIGV</sequence>
<gene>
    <name evidence="1" type="ORF">BV22DRAFT_1064527</name>
</gene>
<accession>A0ACB8BM26</accession>
<dbReference type="EMBL" id="MU266398">
    <property type="protein sequence ID" value="KAH7925613.1"/>
    <property type="molecule type" value="Genomic_DNA"/>
</dbReference>
<proteinExistence type="predicted"/>
<evidence type="ECO:0000313" key="1">
    <source>
        <dbReference type="EMBL" id="KAH7925613.1"/>
    </source>
</evidence>
<organism evidence="1 2">
    <name type="scientific">Leucogyrophana mollusca</name>
    <dbReference type="NCBI Taxonomy" id="85980"/>
    <lineage>
        <taxon>Eukaryota</taxon>
        <taxon>Fungi</taxon>
        <taxon>Dikarya</taxon>
        <taxon>Basidiomycota</taxon>
        <taxon>Agaricomycotina</taxon>
        <taxon>Agaricomycetes</taxon>
        <taxon>Agaricomycetidae</taxon>
        <taxon>Boletales</taxon>
        <taxon>Boletales incertae sedis</taxon>
        <taxon>Leucogyrophana</taxon>
    </lineage>
</organism>
<evidence type="ECO:0000313" key="2">
    <source>
        <dbReference type="Proteomes" id="UP000790709"/>
    </source>
</evidence>
<dbReference type="Proteomes" id="UP000790709">
    <property type="component" value="Unassembled WGS sequence"/>
</dbReference>
<keyword evidence="2" id="KW-1185">Reference proteome</keyword>
<name>A0ACB8BM26_9AGAM</name>